<gene>
    <name evidence="2" type="ORF">GCM10022423_19940</name>
</gene>
<dbReference type="EMBL" id="BAABDU010000003">
    <property type="protein sequence ID" value="GAA3767167.1"/>
    <property type="molecule type" value="Genomic_DNA"/>
</dbReference>
<protein>
    <recommendedName>
        <fullName evidence="1">Knr4/Smi1-like domain-containing protein</fullName>
    </recommendedName>
</protein>
<dbReference type="InterPro" id="IPR037883">
    <property type="entry name" value="Knr4/Smi1-like_sf"/>
</dbReference>
<proteinExistence type="predicted"/>
<dbReference type="InterPro" id="IPR018958">
    <property type="entry name" value="Knr4/Smi1-like_dom"/>
</dbReference>
<reference evidence="3" key="1">
    <citation type="journal article" date="2019" name="Int. J. Syst. Evol. Microbiol.">
        <title>The Global Catalogue of Microorganisms (GCM) 10K type strain sequencing project: providing services to taxonomists for standard genome sequencing and annotation.</title>
        <authorList>
            <consortium name="The Broad Institute Genomics Platform"/>
            <consortium name="The Broad Institute Genome Sequencing Center for Infectious Disease"/>
            <person name="Wu L."/>
            <person name="Ma J."/>
        </authorList>
    </citation>
    <scope>NUCLEOTIDE SEQUENCE [LARGE SCALE GENOMIC DNA]</scope>
    <source>
        <strain evidence="3">JCM 17337</strain>
    </source>
</reference>
<organism evidence="2 3">
    <name type="scientific">Flavobacterium ginsengiterrae</name>
    <dbReference type="NCBI Taxonomy" id="871695"/>
    <lineage>
        <taxon>Bacteria</taxon>
        <taxon>Pseudomonadati</taxon>
        <taxon>Bacteroidota</taxon>
        <taxon>Flavobacteriia</taxon>
        <taxon>Flavobacteriales</taxon>
        <taxon>Flavobacteriaceae</taxon>
        <taxon>Flavobacterium</taxon>
    </lineage>
</organism>
<dbReference type="Pfam" id="PF09346">
    <property type="entry name" value="SMI1_KNR4"/>
    <property type="match status" value="1"/>
</dbReference>
<dbReference type="RefSeq" id="WP_345143678.1">
    <property type="nucleotide sequence ID" value="NZ_BAABDU010000003.1"/>
</dbReference>
<dbReference type="Proteomes" id="UP001500748">
    <property type="component" value="Unassembled WGS sequence"/>
</dbReference>
<evidence type="ECO:0000313" key="3">
    <source>
        <dbReference type="Proteomes" id="UP001500748"/>
    </source>
</evidence>
<name>A0ABP7GJP3_9FLAO</name>
<sequence>MIKFFNCEKPISEIEFAQIEEVLNFKFPKEFREHYLQYNGGEPEKTFWKNDKLSFEISDFISILFNKEFRNDPSFSLPGRVIEEWENNEVPSILIPFAMNWEGNYVCINISDSKIYFFDRDEEEFNPVLIEESFGDFINSLEESKSEEIENRKIVEHTFWGQVEQDWAGISAEKLLKLPDFTSDEITIFLGEEFDDEGEEIDELPTKRELDSFEKTLKSFLDNLDEILIEIKSKAFDRYKKIYAKYYEDSGLSGKEPLNIHTVDEHFEYMRDLKYVRILKKNTIQILINYDLDNEHGLEIKLKNNKVVCLGGIAET</sequence>
<dbReference type="InterPro" id="IPR054254">
    <property type="entry name" value="DUF6985"/>
</dbReference>
<accession>A0ABP7GJP3</accession>
<dbReference type="SMART" id="SM00860">
    <property type="entry name" value="SMI1_KNR4"/>
    <property type="match status" value="1"/>
</dbReference>
<dbReference type="Pfam" id="PF22481">
    <property type="entry name" value="DUF6985"/>
    <property type="match status" value="1"/>
</dbReference>
<evidence type="ECO:0000259" key="1">
    <source>
        <dbReference type="SMART" id="SM00860"/>
    </source>
</evidence>
<feature type="domain" description="Knr4/Smi1-like" evidence="1">
    <location>
        <begin position="10"/>
        <end position="140"/>
    </location>
</feature>
<keyword evidence="3" id="KW-1185">Reference proteome</keyword>
<dbReference type="SUPFAM" id="SSF160631">
    <property type="entry name" value="SMI1/KNR4-like"/>
    <property type="match status" value="1"/>
</dbReference>
<dbReference type="Gene3D" id="3.40.1580.10">
    <property type="entry name" value="SMI1/KNR4-like"/>
    <property type="match status" value="1"/>
</dbReference>
<evidence type="ECO:0000313" key="2">
    <source>
        <dbReference type="EMBL" id="GAA3767167.1"/>
    </source>
</evidence>
<comment type="caution">
    <text evidence="2">The sequence shown here is derived from an EMBL/GenBank/DDBJ whole genome shotgun (WGS) entry which is preliminary data.</text>
</comment>